<evidence type="ECO:0000313" key="3">
    <source>
        <dbReference type="EMBL" id="KAK5086523.1"/>
    </source>
</evidence>
<feature type="signal peptide" evidence="2">
    <location>
        <begin position="1"/>
        <end position="17"/>
    </location>
</feature>
<evidence type="ECO:0000256" key="2">
    <source>
        <dbReference type="SAM" id="SignalP"/>
    </source>
</evidence>
<dbReference type="EMBL" id="JAVRRJ010000003">
    <property type="protein sequence ID" value="KAK5086523.1"/>
    <property type="molecule type" value="Genomic_DNA"/>
</dbReference>
<evidence type="ECO:0000313" key="4">
    <source>
        <dbReference type="Proteomes" id="UP001309876"/>
    </source>
</evidence>
<dbReference type="Proteomes" id="UP001309876">
    <property type="component" value="Unassembled WGS sequence"/>
</dbReference>
<dbReference type="AlphaFoldDB" id="A0AAN7T112"/>
<feature type="chain" id="PRO_5042922993" description="Hydrophobin" evidence="2">
    <location>
        <begin position="18"/>
        <end position="158"/>
    </location>
</feature>
<feature type="compositionally biased region" description="Polar residues" evidence="1">
    <location>
        <begin position="102"/>
        <end position="112"/>
    </location>
</feature>
<comment type="caution">
    <text evidence="3">The sequence shown here is derived from an EMBL/GenBank/DDBJ whole genome shotgun (WGS) entry which is preliminary data.</text>
</comment>
<protein>
    <recommendedName>
        <fullName evidence="5">Hydrophobin</fullName>
    </recommendedName>
</protein>
<proteinExistence type="predicted"/>
<keyword evidence="2" id="KW-0732">Signal</keyword>
<name>A0AAN7T112_9EURO</name>
<accession>A0AAN7T112</accession>
<reference evidence="3 4" key="1">
    <citation type="submission" date="2023-08" db="EMBL/GenBank/DDBJ databases">
        <title>Black Yeasts Isolated from many extreme environments.</title>
        <authorList>
            <person name="Coleine C."/>
            <person name="Stajich J.E."/>
            <person name="Selbmann L."/>
        </authorList>
    </citation>
    <scope>NUCLEOTIDE SEQUENCE [LARGE SCALE GENOMIC DNA]</scope>
    <source>
        <strain evidence="3 4">CCFEE 5910</strain>
    </source>
</reference>
<gene>
    <name evidence="3" type="ORF">LTR05_003691</name>
</gene>
<keyword evidence="4" id="KW-1185">Reference proteome</keyword>
<organism evidence="3 4">
    <name type="scientific">Lithohypha guttulata</name>
    <dbReference type="NCBI Taxonomy" id="1690604"/>
    <lineage>
        <taxon>Eukaryota</taxon>
        <taxon>Fungi</taxon>
        <taxon>Dikarya</taxon>
        <taxon>Ascomycota</taxon>
        <taxon>Pezizomycotina</taxon>
        <taxon>Eurotiomycetes</taxon>
        <taxon>Chaetothyriomycetidae</taxon>
        <taxon>Chaetothyriales</taxon>
        <taxon>Trichomeriaceae</taxon>
        <taxon>Lithohypha</taxon>
    </lineage>
</organism>
<sequence>MHYTKLAILAFMALAAARPPPPPSESNNSGDTTTTITQCSNEQATMCCDQSGKNCEVSTSCNNNALVVCGNTISVPVTVDARGIDFKVKMTRRAPPPPPPSESNDSGDTTTTVTKCSNDQSTVCCNESGKDCEIKDSCNSTALVLCGNTVNIPINIGL</sequence>
<feature type="region of interest" description="Disordered" evidence="1">
    <location>
        <begin position="90"/>
        <end position="112"/>
    </location>
</feature>
<evidence type="ECO:0000256" key="1">
    <source>
        <dbReference type="SAM" id="MobiDB-lite"/>
    </source>
</evidence>
<evidence type="ECO:0008006" key="5">
    <source>
        <dbReference type="Google" id="ProtNLM"/>
    </source>
</evidence>